<dbReference type="AlphaFoldDB" id="A0A1F5SWX0"/>
<evidence type="ECO:0000313" key="2">
    <source>
        <dbReference type="EMBL" id="OGF30953.1"/>
    </source>
</evidence>
<dbReference type="Gene3D" id="3.40.50.10330">
    <property type="entry name" value="Probable inorganic polyphosphate/atp-NAD kinase, domain 1"/>
    <property type="match status" value="1"/>
</dbReference>
<dbReference type="InterPro" id="IPR016064">
    <property type="entry name" value="NAD/diacylglycerol_kinase_sf"/>
</dbReference>
<dbReference type="PROSITE" id="PS50146">
    <property type="entry name" value="DAGK"/>
    <property type="match status" value="1"/>
</dbReference>
<dbReference type="EMBL" id="MFGJ01000008">
    <property type="protein sequence ID" value="OGF30953.1"/>
    <property type="molecule type" value="Genomic_DNA"/>
</dbReference>
<evidence type="ECO:0000259" key="1">
    <source>
        <dbReference type="PROSITE" id="PS50146"/>
    </source>
</evidence>
<gene>
    <name evidence="2" type="ORF">A2478_00710</name>
</gene>
<protein>
    <recommendedName>
        <fullName evidence="1">DAGKc domain-containing protein</fullName>
    </recommendedName>
</protein>
<feature type="domain" description="DAGKc" evidence="1">
    <location>
        <begin position="58"/>
        <end position="126"/>
    </location>
</feature>
<dbReference type="Proteomes" id="UP000179001">
    <property type="component" value="Unassembled WGS sequence"/>
</dbReference>
<dbReference type="InterPro" id="IPR017438">
    <property type="entry name" value="ATP-NAD_kinase_N"/>
</dbReference>
<evidence type="ECO:0000313" key="3">
    <source>
        <dbReference type="Proteomes" id="UP000179001"/>
    </source>
</evidence>
<reference evidence="2 3" key="1">
    <citation type="journal article" date="2016" name="Nat. Commun.">
        <title>Thousands of microbial genomes shed light on interconnected biogeochemical processes in an aquifer system.</title>
        <authorList>
            <person name="Anantharaman K."/>
            <person name="Brown C.T."/>
            <person name="Hug L.A."/>
            <person name="Sharon I."/>
            <person name="Castelle C.J."/>
            <person name="Probst A.J."/>
            <person name="Thomas B.C."/>
            <person name="Singh A."/>
            <person name="Wilkins M.J."/>
            <person name="Karaoz U."/>
            <person name="Brodie E.L."/>
            <person name="Williams K.H."/>
            <person name="Hubbard S.S."/>
            <person name="Banfield J.F."/>
        </authorList>
    </citation>
    <scope>NUCLEOTIDE SEQUENCE [LARGE SCALE GENOMIC DNA]</scope>
</reference>
<dbReference type="Pfam" id="PF00781">
    <property type="entry name" value="DAGK_cat"/>
    <property type="match status" value="1"/>
</dbReference>
<accession>A0A1F5SWX0</accession>
<dbReference type="SUPFAM" id="SSF111331">
    <property type="entry name" value="NAD kinase/diacylglycerol kinase-like"/>
    <property type="match status" value="1"/>
</dbReference>
<name>A0A1F5SWX0_9BACT</name>
<comment type="caution">
    <text evidence="2">The sequence shown here is derived from an EMBL/GenBank/DDBJ whole genome shotgun (WGS) entry which is preliminary data.</text>
</comment>
<dbReference type="STRING" id="1798002.A2478_00710"/>
<proteinExistence type="predicted"/>
<sequence length="259" mass="29209">MYYYLYDSFLNDKKYEKVLDRIKTQLLDLDIQGKHERMSLLKNIDSSIDSEINKGIKTIIVVGNDKTFLKAVDVVARAGATLGIIPIGPDNLIAGNMGIPEAEMACEVIAARRIVKFDLGSVNNMYFFSNIKITKSIDRISISHQGYKVIPKAVCSEVAVINCPYSVKGLKTKFINKVNPMDGQLDLVIRSKLEVKGLKKYFVKSNEQKVDSIIQGKMFEIKSFEYLPLMVDDYKVIKTPVTVKMSEKKINVIIGKTRI</sequence>
<dbReference type="InterPro" id="IPR001206">
    <property type="entry name" value="Diacylglycerol_kinase_cat_dom"/>
</dbReference>
<organism evidence="2 3">
    <name type="scientific">Candidatus Falkowbacteria bacterium RIFOXYC2_FULL_36_12</name>
    <dbReference type="NCBI Taxonomy" id="1798002"/>
    <lineage>
        <taxon>Bacteria</taxon>
        <taxon>Candidatus Falkowiibacteriota</taxon>
    </lineage>
</organism>
<dbReference type="GO" id="GO:0016301">
    <property type="term" value="F:kinase activity"/>
    <property type="evidence" value="ECO:0007669"/>
    <property type="project" value="InterPro"/>
</dbReference>